<name>A0AAV7QIN3_PLEWA</name>
<comment type="caution">
    <text evidence="1">The sequence shown here is derived from an EMBL/GenBank/DDBJ whole genome shotgun (WGS) entry which is preliminary data.</text>
</comment>
<proteinExistence type="predicted"/>
<reference evidence="1" key="1">
    <citation type="journal article" date="2022" name="bioRxiv">
        <title>Sequencing and chromosome-scale assembly of the giantPleurodeles waltlgenome.</title>
        <authorList>
            <person name="Brown T."/>
            <person name="Elewa A."/>
            <person name="Iarovenko S."/>
            <person name="Subramanian E."/>
            <person name="Araus A.J."/>
            <person name="Petzold A."/>
            <person name="Susuki M."/>
            <person name="Suzuki K.-i.T."/>
            <person name="Hayashi T."/>
            <person name="Toyoda A."/>
            <person name="Oliveira C."/>
            <person name="Osipova E."/>
            <person name="Leigh N.D."/>
            <person name="Simon A."/>
            <person name="Yun M.H."/>
        </authorList>
    </citation>
    <scope>NUCLEOTIDE SEQUENCE</scope>
    <source>
        <strain evidence="1">20211129_DDA</strain>
        <tissue evidence="1">Liver</tissue>
    </source>
</reference>
<sequence length="170" mass="18593">MYAFSAPKLALSGSKGLKYFLASAPKVTFGASTRWVGCLIISEPVPRLESEGFVVGVAFLGVEDVAWSPVVFLRMEPWPSGSGVPEALYLGLDWVEASVLTCWPALIGLLMSDSCSESDPRTEMAMWIISPFSALRRSVLLDAISNLRALQSLRVFFERKDLQASQVSSR</sequence>
<dbReference type="AlphaFoldDB" id="A0AAV7QIN3"/>
<gene>
    <name evidence="1" type="ORF">NDU88_004516</name>
</gene>
<accession>A0AAV7QIN3</accession>
<dbReference type="EMBL" id="JANPWB010000010">
    <property type="protein sequence ID" value="KAJ1138125.1"/>
    <property type="molecule type" value="Genomic_DNA"/>
</dbReference>
<protein>
    <submittedName>
        <fullName evidence="1">Uncharacterized protein</fullName>
    </submittedName>
</protein>
<keyword evidence="2" id="KW-1185">Reference proteome</keyword>
<evidence type="ECO:0000313" key="1">
    <source>
        <dbReference type="EMBL" id="KAJ1138125.1"/>
    </source>
</evidence>
<dbReference type="Proteomes" id="UP001066276">
    <property type="component" value="Chromosome 6"/>
</dbReference>
<organism evidence="1 2">
    <name type="scientific">Pleurodeles waltl</name>
    <name type="common">Iberian ribbed newt</name>
    <dbReference type="NCBI Taxonomy" id="8319"/>
    <lineage>
        <taxon>Eukaryota</taxon>
        <taxon>Metazoa</taxon>
        <taxon>Chordata</taxon>
        <taxon>Craniata</taxon>
        <taxon>Vertebrata</taxon>
        <taxon>Euteleostomi</taxon>
        <taxon>Amphibia</taxon>
        <taxon>Batrachia</taxon>
        <taxon>Caudata</taxon>
        <taxon>Salamandroidea</taxon>
        <taxon>Salamandridae</taxon>
        <taxon>Pleurodelinae</taxon>
        <taxon>Pleurodeles</taxon>
    </lineage>
</organism>
<evidence type="ECO:0000313" key="2">
    <source>
        <dbReference type="Proteomes" id="UP001066276"/>
    </source>
</evidence>